<organism evidence="1 2">
    <name type="scientific">Couchioplanes caeruleus subsp. caeruleus</name>
    <dbReference type="NCBI Taxonomy" id="56427"/>
    <lineage>
        <taxon>Bacteria</taxon>
        <taxon>Bacillati</taxon>
        <taxon>Actinomycetota</taxon>
        <taxon>Actinomycetes</taxon>
        <taxon>Micromonosporales</taxon>
        <taxon>Micromonosporaceae</taxon>
        <taxon>Couchioplanes</taxon>
    </lineage>
</organism>
<name>A0A1K0GPP1_9ACTN</name>
<evidence type="ECO:0000313" key="2">
    <source>
        <dbReference type="Proteomes" id="UP000182486"/>
    </source>
</evidence>
<gene>
    <name evidence="1" type="ORF">BG844_16790</name>
</gene>
<proteinExistence type="predicted"/>
<reference evidence="1 2" key="1">
    <citation type="submission" date="2016-09" db="EMBL/GenBank/DDBJ databases">
        <title>Couchioplanes caeruleus draft genome sequence.</title>
        <authorList>
            <person name="Sheehan J."/>
            <person name="Caffrey P."/>
        </authorList>
    </citation>
    <scope>NUCLEOTIDE SEQUENCE [LARGE SCALE GENOMIC DNA]</scope>
    <source>
        <strain evidence="1 2">DSM 43634</strain>
    </source>
</reference>
<accession>A0A1K0GPP1</accession>
<sequence>MTTTQTPAPAPYVPAHDGMCPLGPHLVCADFNAMPQRMWRTDRQDWPCEGCGAPMTRTYAPATGWSAWRPATR</sequence>
<dbReference type="RefSeq" id="WP_071806278.1">
    <property type="nucleotide sequence ID" value="NZ_MEIA01000170.1"/>
</dbReference>
<comment type="caution">
    <text evidence="1">The sequence shown here is derived from an EMBL/GenBank/DDBJ whole genome shotgun (WGS) entry which is preliminary data.</text>
</comment>
<keyword evidence="2" id="KW-1185">Reference proteome</keyword>
<dbReference type="EMBL" id="MEIA01000170">
    <property type="protein sequence ID" value="OJF13132.1"/>
    <property type="molecule type" value="Genomic_DNA"/>
</dbReference>
<dbReference type="AlphaFoldDB" id="A0A1K0GPP1"/>
<dbReference type="Proteomes" id="UP000182486">
    <property type="component" value="Unassembled WGS sequence"/>
</dbReference>
<protein>
    <submittedName>
        <fullName evidence="1">Uncharacterized protein</fullName>
    </submittedName>
</protein>
<evidence type="ECO:0000313" key="1">
    <source>
        <dbReference type="EMBL" id="OJF13132.1"/>
    </source>
</evidence>